<comment type="caution">
    <text evidence="1">The sequence shown here is derived from an EMBL/GenBank/DDBJ whole genome shotgun (WGS) entry which is preliminary data.</text>
</comment>
<dbReference type="AlphaFoldDB" id="A0A4S3JK07"/>
<evidence type="ECO:0000313" key="1">
    <source>
        <dbReference type="EMBL" id="THC95660.1"/>
    </source>
</evidence>
<sequence>MVRRKTARSAQLISLLSGPEDGGGCGWVGDGANDKAGRKQGTAFVAVFASSFVEKVEEW</sequence>
<proteinExistence type="predicted"/>
<protein>
    <submittedName>
        <fullName evidence="1">Uncharacterized protein</fullName>
    </submittedName>
</protein>
<name>A0A4S3JK07_9EURO</name>
<dbReference type="Proteomes" id="UP000308092">
    <property type="component" value="Unassembled WGS sequence"/>
</dbReference>
<dbReference type="VEuPathDB" id="FungiDB:EYZ11_004873"/>
<keyword evidence="2" id="KW-1185">Reference proteome</keyword>
<reference evidence="1 2" key="1">
    <citation type="submission" date="2019-03" db="EMBL/GenBank/DDBJ databases">
        <title>The genome sequence of a newly discovered highly antifungal drug resistant Aspergillus species, Aspergillus tanneri NIH 1004.</title>
        <authorList>
            <person name="Mounaud S."/>
            <person name="Singh I."/>
            <person name="Joardar V."/>
            <person name="Pakala S."/>
            <person name="Pakala S."/>
            <person name="Venepally P."/>
            <person name="Hoover J."/>
            <person name="Nierman W."/>
            <person name="Chung J."/>
            <person name="Losada L."/>
        </authorList>
    </citation>
    <scope>NUCLEOTIDE SEQUENCE [LARGE SCALE GENOMIC DNA]</scope>
    <source>
        <strain evidence="1 2">NIH1004</strain>
    </source>
</reference>
<dbReference type="EMBL" id="SOSA01000148">
    <property type="protein sequence ID" value="THC95660.1"/>
    <property type="molecule type" value="Genomic_DNA"/>
</dbReference>
<gene>
    <name evidence="1" type="ORF">EYZ11_004873</name>
</gene>
<organism evidence="1 2">
    <name type="scientific">Aspergillus tanneri</name>
    <dbReference type="NCBI Taxonomy" id="1220188"/>
    <lineage>
        <taxon>Eukaryota</taxon>
        <taxon>Fungi</taxon>
        <taxon>Dikarya</taxon>
        <taxon>Ascomycota</taxon>
        <taxon>Pezizomycotina</taxon>
        <taxon>Eurotiomycetes</taxon>
        <taxon>Eurotiomycetidae</taxon>
        <taxon>Eurotiales</taxon>
        <taxon>Aspergillaceae</taxon>
        <taxon>Aspergillus</taxon>
        <taxon>Aspergillus subgen. Circumdati</taxon>
    </lineage>
</organism>
<evidence type="ECO:0000313" key="2">
    <source>
        <dbReference type="Proteomes" id="UP000308092"/>
    </source>
</evidence>
<accession>A0A4S3JK07</accession>